<dbReference type="GO" id="GO:0006508">
    <property type="term" value="P:proteolysis"/>
    <property type="evidence" value="ECO:0007669"/>
    <property type="project" value="UniProtKB-KW"/>
</dbReference>
<accession>A0AAX3RWE5</accession>
<evidence type="ECO:0000259" key="6">
    <source>
        <dbReference type="Pfam" id="PF00082"/>
    </source>
</evidence>
<proteinExistence type="inferred from homology"/>
<keyword evidence="2 5" id="KW-0645">Protease</keyword>
<evidence type="ECO:0000313" key="7">
    <source>
        <dbReference type="EMBL" id="USB36350.1"/>
    </source>
</evidence>
<dbReference type="InterPro" id="IPR036852">
    <property type="entry name" value="Peptidase_S8/S53_dom_sf"/>
</dbReference>
<evidence type="ECO:0000313" key="9">
    <source>
        <dbReference type="Proteomes" id="UP001057142"/>
    </source>
</evidence>
<evidence type="ECO:0000256" key="4">
    <source>
        <dbReference type="ARBA" id="ARBA00022825"/>
    </source>
</evidence>
<reference evidence="7" key="1">
    <citation type="journal article" date="2022" name="Front. Microbiol.">
        <title>Identification of a novel aminoglycoside O-nucleotidyltransferase AadA33 in Providencia vermicola.</title>
        <authorList>
            <person name="Feng C."/>
            <person name="Gao M."/>
            <person name="Jiang W."/>
            <person name="Shi W."/>
            <person name="Li A."/>
            <person name="Liu S."/>
            <person name="Zhang L."/>
            <person name="Zhang X."/>
            <person name="Li Q."/>
            <person name="Lin H."/>
            <person name="Lu J."/>
            <person name="Li K."/>
            <person name="Zhang H."/>
            <person name="Hu Y."/>
            <person name="Bao Q."/>
            <person name="Lin X."/>
        </authorList>
    </citation>
    <scope>NUCLEOTIDE SEQUENCE</scope>
    <source>
        <strain evidence="7">P13</strain>
    </source>
</reference>
<dbReference type="RefSeq" id="WP_251464294.1">
    <property type="nucleotide sequence ID" value="NZ_CP097327.1"/>
</dbReference>
<dbReference type="PANTHER" id="PTHR43806:SF11">
    <property type="entry name" value="CEREVISIN-RELATED"/>
    <property type="match status" value="1"/>
</dbReference>
<evidence type="ECO:0000313" key="8">
    <source>
        <dbReference type="EMBL" id="WFC05280.1"/>
    </source>
</evidence>
<dbReference type="Proteomes" id="UP001222403">
    <property type="component" value="Chromosome"/>
</dbReference>
<dbReference type="Pfam" id="PF00082">
    <property type="entry name" value="Peptidase_S8"/>
    <property type="match status" value="1"/>
</dbReference>
<dbReference type="Proteomes" id="UP001057142">
    <property type="component" value="Chromosome"/>
</dbReference>
<dbReference type="AlphaFoldDB" id="A0AAX3RWE5"/>
<dbReference type="EMBL" id="CP097327">
    <property type="protein sequence ID" value="USB36350.1"/>
    <property type="molecule type" value="Genomic_DNA"/>
</dbReference>
<evidence type="ECO:0000256" key="2">
    <source>
        <dbReference type="ARBA" id="ARBA00022670"/>
    </source>
</evidence>
<dbReference type="PROSITE" id="PS51892">
    <property type="entry name" value="SUBTILASE"/>
    <property type="match status" value="1"/>
</dbReference>
<evidence type="ECO:0000256" key="3">
    <source>
        <dbReference type="ARBA" id="ARBA00022801"/>
    </source>
</evidence>
<dbReference type="Gene3D" id="3.40.50.200">
    <property type="entry name" value="Peptidase S8/S53 domain"/>
    <property type="match status" value="1"/>
</dbReference>
<keyword evidence="9" id="KW-1185">Reference proteome</keyword>
<dbReference type="Gene3D" id="2.60.120.1230">
    <property type="match status" value="1"/>
</dbReference>
<dbReference type="InterPro" id="IPR015500">
    <property type="entry name" value="Peptidase_S8_subtilisin-rel"/>
</dbReference>
<feature type="active site" description="Charge relay system" evidence="5">
    <location>
        <position position="160"/>
    </location>
</feature>
<feature type="domain" description="Peptidase S8/S53" evidence="6">
    <location>
        <begin position="151"/>
        <end position="403"/>
    </location>
</feature>
<dbReference type="SUPFAM" id="SSF52743">
    <property type="entry name" value="Subtilisin-like"/>
    <property type="match status" value="1"/>
</dbReference>
<keyword evidence="3 5" id="KW-0378">Hydrolase</keyword>
<feature type="active site" description="Charge relay system" evidence="5">
    <location>
        <position position="189"/>
    </location>
</feature>
<dbReference type="EMBL" id="CP116222">
    <property type="protein sequence ID" value="WFC05280.1"/>
    <property type="molecule type" value="Genomic_DNA"/>
</dbReference>
<keyword evidence="4 5" id="KW-0720">Serine protease</keyword>
<dbReference type="InterPro" id="IPR000209">
    <property type="entry name" value="Peptidase_S8/S53_dom"/>
</dbReference>
<comment type="similarity">
    <text evidence="1 5">Belongs to the peptidase S8 family.</text>
</comment>
<evidence type="ECO:0000256" key="1">
    <source>
        <dbReference type="ARBA" id="ARBA00011073"/>
    </source>
</evidence>
<dbReference type="GO" id="GO:0004252">
    <property type="term" value="F:serine-type endopeptidase activity"/>
    <property type="evidence" value="ECO:0007669"/>
    <property type="project" value="UniProtKB-UniRule"/>
</dbReference>
<dbReference type="InterPro" id="IPR050131">
    <property type="entry name" value="Peptidase_S8_subtilisin-like"/>
</dbReference>
<name>A0AAX3RWE5_9GAMM</name>
<dbReference type="PRINTS" id="PR00723">
    <property type="entry name" value="SUBTILISIN"/>
</dbReference>
<organism evidence="8 10">
    <name type="scientific">Providencia vermicola</name>
    <dbReference type="NCBI Taxonomy" id="333965"/>
    <lineage>
        <taxon>Bacteria</taxon>
        <taxon>Pseudomonadati</taxon>
        <taxon>Pseudomonadota</taxon>
        <taxon>Gammaproteobacteria</taxon>
        <taxon>Enterobacterales</taxon>
        <taxon>Morganellaceae</taxon>
        <taxon>Providencia</taxon>
    </lineage>
</organism>
<feature type="active site" description="Charge relay system" evidence="5">
    <location>
        <position position="365"/>
    </location>
</feature>
<reference evidence="8" key="2">
    <citation type="submission" date="2023-01" db="EMBL/GenBank/DDBJ databases">
        <title>The prevalence of carbapenem-resistant bacteria in aquaculture in China and the genetic diversity of carbapenem-resistant genes.</title>
        <authorList>
            <person name="Wen R."/>
        </authorList>
    </citation>
    <scope>NUCLEOTIDE SEQUENCE</scope>
    <source>
        <strain evidence="8">PVA41-chromosome</strain>
    </source>
</reference>
<evidence type="ECO:0000256" key="5">
    <source>
        <dbReference type="PROSITE-ProRule" id="PRU01240"/>
    </source>
</evidence>
<protein>
    <submittedName>
        <fullName evidence="8">S8 family serine peptidase</fullName>
    </submittedName>
</protein>
<evidence type="ECO:0000313" key="10">
    <source>
        <dbReference type="Proteomes" id="UP001222403"/>
    </source>
</evidence>
<sequence length="525" mass="59302">MKKLQRLIVKVKSRYLLINDGLSINIKDCIREDNPLKNLYFIPAMPDSFIRNNNKNNKVNTKSLVGIYYACIKKEMNEEQLNATINALSMLPYFDYIQKIPETSPLPPAVSINNTFCDSPNFTHYQDYKYGNRGHYYGIDMMYAWSLGIAGQGVRIAVIDWGFNFNHIDLKSARFVELIPLSKHEFDYHGTNVVGVLYAKNNESGITGMVYDADVVYGVTEFTEGYSTRPTNIAIGLEQLRAGDVFLFEMQEYYGEPADYNKAIWDMIKAATDAGIIVVATAGNGNWDLDSEQFAEYRSWGDNGVIMVGAGTKIGRNKCSFSNYGTRVHVQGWGDWTVVTTGIGDLYDGVPVGDNDYTHTFAGTSSAGAIVTSAVVAIQSWYKRATNHVLYPLEMRNLLIETGLAQGNEVRGHIGALPNIRNAIEKLKRVIIYFDIKNDEDIYANDIKGYLQEHEVVIINLSDSEWSESIFIPTASLLNKTKRIYINNNSQYTSEVYLNFSDNPRFLKKNESILLVSDGQEWRNR</sequence>
<gene>
    <name evidence="7" type="ORF">M5J11_16305</name>
    <name evidence="8" type="ORF">PG365_11060</name>
</gene>
<dbReference type="PANTHER" id="PTHR43806">
    <property type="entry name" value="PEPTIDASE S8"/>
    <property type="match status" value="1"/>
</dbReference>